<comment type="caution">
    <text evidence="1">The sequence shown here is derived from an EMBL/GenBank/DDBJ whole genome shotgun (WGS) entry which is preliminary data.</text>
</comment>
<protein>
    <submittedName>
        <fullName evidence="1">Uncharacterized protein</fullName>
    </submittedName>
</protein>
<dbReference type="EMBL" id="JARK01001341">
    <property type="protein sequence ID" value="EYC30401.1"/>
    <property type="molecule type" value="Genomic_DNA"/>
</dbReference>
<organism evidence="1 2">
    <name type="scientific">Ancylostoma ceylanicum</name>
    <dbReference type="NCBI Taxonomy" id="53326"/>
    <lineage>
        <taxon>Eukaryota</taxon>
        <taxon>Metazoa</taxon>
        <taxon>Ecdysozoa</taxon>
        <taxon>Nematoda</taxon>
        <taxon>Chromadorea</taxon>
        <taxon>Rhabditida</taxon>
        <taxon>Rhabditina</taxon>
        <taxon>Rhabditomorpha</taxon>
        <taxon>Strongyloidea</taxon>
        <taxon>Ancylostomatidae</taxon>
        <taxon>Ancylostomatinae</taxon>
        <taxon>Ancylostoma</taxon>
    </lineage>
</organism>
<name>A0A016VSV3_9BILA</name>
<evidence type="ECO:0000313" key="2">
    <source>
        <dbReference type="Proteomes" id="UP000024635"/>
    </source>
</evidence>
<proteinExistence type="predicted"/>
<gene>
    <name evidence="1" type="primary">Acey_s0005.g2632</name>
    <name evidence="1" type="ORF">Y032_0005g2632</name>
</gene>
<dbReference type="Proteomes" id="UP000024635">
    <property type="component" value="Unassembled WGS sequence"/>
</dbReference>
<dbReference type="AlphaFoldDB" id="A0A016VSV3"/>
<sequence>MCTVSNYTARPPRTARVTSYACVSPDCGRSASGLRLDLSSIMHSPNKDTSGMDMKRALPTFKKPLPMLLYKYSERGYGQVPRLEIPDGARPTHS</sequence>
<evidence type="ECO:0000313" key="1">
    <source>
        <dbReference type="EMBL" id="EYC30401.1"/>
    </source>
</evidence>
<reference evidence="2" key="1">
    <citation type="journal article" date="2015" name="Nat. Genet.">
        <title>The genome and transcriptome of the zoonotic hookworm Ancylostoma ceylanicum identify infection-specific gene families.</title>
        <authorList>
            <person name="Schwarz E.M."/>
            <person name="Hu Y."/>
            <person name="Antoshechkin I."/>
            <person name="Miller M.M."/>
            <person name="Sternberg P.W."/>
            <person name="Aroian R.V."/>
        </authorList>
    </citation>
    <scope>NUCLEOTIDE SEQUENCE</scope>
    <source>
        <strain evidence="2">HY135</strain>
    </source>
</reference>
<accession>A0A016VSV3</accession>
<keyword evidence="2" id="KW-1185">Reference proteome</keyword>